<comment type="subunit">
    <text evidence="4">Binds to mitochondrial small subunit 15S rRNA.</text>
</comment>
<dbReference type="STRING" id="341454.A0A4S2N2P1"/>
<protein>
    <recommendedName>
        <fullName evidence="9">Pentacotripeptide-repeat region of PRORP domain-containing protein</fullName>
    </recommendedName>
</protein>
<name>A0A4S2N2P1_9PEZI</name>
<dbReference type="Proteomes" id="UP000298138">
    <property type="component" value="Unassembled WGS sequence"/>
</dbReference>
<accession>A0A4S2N2P1</accession>
<keyword evidence="2" id="KW-0677">Repeat</keyword>
<evidence type="ECO:0000313" key="8">
    <source>
        <dbReference type="Proteomes" id="UP000298138"/>
    </source>
</evidence>
<keyword evidence="8" id="KW-1185">Reference proteome</keyword>
<dbReference type="InterPro" id="IPR002885">
    <property type="entry name" value="PPR_rpt"/>
</dbReference>
<dbReference type="PANTHER" id="PTHR47447:SF17">
    <property type="entry name" value="OS12G0638900 PROTEIN"/>
    <property type="match status" value="1"/>
</dbReference>
<comment type="function">
    <text evidence="3">Regulates mitochondrial small subunit maturation by controlling 15S rRNA 5'-end processing. Localizes to the 5' precursor of the 15S rRNA in a position that is subsequently occupied by mS47 in the mature yeast mtSSU. Uses structure and sequence-specific RNA recognition, binding to a single-stranded region of the precursor and specifically recognizing bases -6 to -1. The exchange of Ccm1 for mS47 is coupled to the irreversible removal of precursor rRNA that is accompanied by conformational changes of the mitoribosomal proteins uS5m and mS26. These conformational changes signal completion of 5'-end rRNA processing through protection of the mature 5'-end of the 15S rRNA and stabilization of mS47. The removal of the 5' precursor together with the dissociation of Ccm1 may be catalyzed by the 5'-3' exoribonuclease Pet127. Involved in the specific removal of group I introns in mitochondrial encoded transcripts.</text>
</comment>
<reference evidence="7 8" key="1">
    <citation type="submission" date="2019-04" db="EMBL/GenBank/DDBJ databases">
        <title>Comparative genomics and transcriptomics to analyze fruiting body development in filamentous ascomycetes.</title>
        <authorList>
            <consortium name="DOE Joint Genome Institute"/>
            <person name="Lutkenhaus R."/>
            <person name="Traeger S."/>
            <person name="Breuer J."/>
            <person name="Kuo A."/>
            <person name="Lipzen A."/>
            <person name="Pangilinan J."/>
            <person name="Dilworth D."/>
            <person name="Sandor L."/>
            <person name="Poggeler S."/>
            <person name="Barry K."/>
            <person name="Grigoriev I.V."/>
            <person name="Nowrousian M."/>
        </authorList>
    </citation>
    <scope>NUCLEOTIDE SEQUENCE [LARGE SCALE GENOMIC DNA]</scope>
    <source>
        <strain evidence="7 8">CBS 389.68</strain>
    </source>
</reference>
<evidence type="ECO:0000256" key="1">
    <source>
        <dbReference type="ARBA" id="ARBA00006192"/>
    </source>
</evidence>
<dbReference type="EMBL" id="ML220114">
    <property type="protein sequence ID" value="TGZ83194.1"/>
    <property type="molecule type" value="Genomic_DNA"/>
</dbReference>
<evidence type="ECO:0000256" key="4">
    <source>
        <dbReference type="ARBA" id="ARBA00044511"/>
    </source>
</evidence>
<evidence type="ECO:0000256" key="2">
    <source>
        <dbReference type="ARBA" id="ARBA00022737"/>
    </source>
</evidence>
<comment type="similarity">
    <text evidence="1">Belongs to the CCM1 family.</text>
</comment>
<dbReference type="NCBIfam" id="TIGR00756">
    <property type="entry name" value="PPR"/>
    <property type="match status" value="1"/>
</dbReference>
<dbReference type="PROSITE" id="PS51375">
    <property type="entry name" value="PPR"/>
    <property type="match status" value="1"/>
</dbReference>
<proteinExistence type="inferred from homology"/>
<evidence type="ECO:0000256" key="3">
    <source>
        <dbReference type="ARBA" id="ARBA00044493"/>
    </source>
</evidence>
<dbReference type="AlphaFoldDB" id="A0A4S2N2P1"/>
<dbReference type="Pfam" id="PF13041">
    <property type="entry name" value="PPR_2"/>
    <property type="match status" value="1"/>
</dbReference>
<organism evidence="7 8">
    <name type="scientific">Ascodesmis nigricans</name>
    <dbReference type="NCBI Taxonomy" id="341454"/>
    <lineage>
        <taxon>Eukaryota</taxon>
        <taxon>Fungi</taxon>
        <taxon>Dikarya</taxon>
        <taxon>Ascomycota</taxon>
        <taxon>Pezizomycotina</taxon>
        <taxon>Pezizomycetes</taxon>
        <taxon>Pezizales</taxon>
        <taxon>Ascodesmidaceae</taxon>
        <taxon>Ascodesmis</taxon>
    </lineage>
</organism>
<gene>
    <name evidence="7" type="ORF">EX30DRAFT_339402</name>
</gene>
<dbReference type="InterPro" id="IPR011990">
    <property type="entry name" value="TPR-like_helical_dom_sf"/>
</dbReference>
<dbReference type="Gene3D" id="1.25.40.10">
    <property type="entry name" value="Tetratricopeptide repeat domain"/>
    <property type="match status" value="2"/>
</dbReference>
<dbReference type="InParanoid" id="A0A4S2N2P1"/>
<feature type="repeat" description="PPR" evidence="5">
    <location>
        <begin position="391"/>
        <end position="425"/>
    </location>
</feature>
<feature type="region of interest" description="Disordered" evidence="6">
    <location>
        <begin position="544"/>
        <end position="567"/>
    </location>
</feature>
<sequence>MIPPHRALVAPSLRTLRFLRHITTVPILEPATKVRCLQRPNFSRRCPCPIFSRRSSSPSLIRSEAQRDAEYTDKFIDWVSVTDFPNPATIDWDQPFSREVEKARSMLEAGRIDDVRANWEDLMYQPSDTIPGERKEFVFHQIARDLMRALQKAGRHMEIPAIFHILATRSPLGVPMDVNLLNKCLDAYSRGHRWDRVLNVFQWHARKTTPDEYTYELCMMALMGQEQYEMAWEMIARLEQSSLPPSPKCLVIYLKGLRKAGTSLGDMLAAYEALKEMAEKRDGKPSPEVINVLLEEALMAGNPELGDKFLSELTSNGYPPSAATYSAFLSAQAVAKDWDSVGTTVETMKMRGYPIPFEKTNILLRNFSRDHDAEQTENFIEVMANEGAQVATSTYNLLLQRYIDETKYEQALEVVQKMKGNGHPPNSMTVRIIFEMLRNKHIEHRPALAHLMRSIYDVHPSLIPPKLHKMWDYNKSLRQLKPTYDHDTALQWDPIVQGMEAAIREEYPLQALSIFRENLPSAKGPLPGELLDAVIKAFIALPGPPTPESDPESGTIPSDHSTSPTIEQRDVRPIPFQIAYALERHFHTHIDTAIATSSPPLPIILATYKFKDHYLLPISHDAAVHAASKYCTFAQPLAAIHIMNDVSKSPWGKRIPWDLNALTVLLRAYAIMKDIRGAQWVCGRLIEGGFIPDKRVVVYLNYARRGGEQEVKAAVEKLGHWLRVHRKSARDALEGPVSTMVQGLMESGIREGKGMSEWKDWRWMERRRRWAMDKKKKNFEQYQMSEEMKNEKVMEGEAAGEETVQSEETKEGVAADEERIESAVDAPENVPSKSERKSPPISVAFKPKTGKEWEPRKYTEGEHRFPKSIRTHLEKPDGGESM</sequence>
<feature type="compositionally biased region" description="Basic and acidic residues" evidence="6">
    <location>
        <begin position="849"/>
        <end position="882"/>
    </location>
</feature>
<evidence type="ECO:0000313" key="7">
    <source>
        <dbReference type="EMBL" id="TGZ83194.1"/>
    </source>
</evidence>
<evidence type="ECO:0008006" key="9">
    <source>
        <dbReference type="Google" id="ProtNLM"/>
    </source>
</evidence>
<evidence type="ECO:0000256" key="5">
    <source>
        <dbReference type="PROSITE-ProRule" id="PRU00708"/>
    </source>
</evidence>
<dbReference type="OrthoDB" id="185373at2759"/>
<dbReference type="PANTHER" id="PTHR47447">
    <property type="entry name" value="OS03G0856100 PROTEIN"/>
    <property type="match status" value="1"/>
</dbReference>
<feature type="compositionally biased region" description="Polar residues" evidence="6">
    <location>
        <begin position="555"/>
        <end position="566"/>
    </location>
</feature>
<feature type="compositionally biased region" description="Basic and acidic residues" evidence="6">
    <location>
        <begin position="807"/>
        <end position="822"/>
    </location>
</feature>
<feature type="region of interest" description="Disordered" evidence="6">
    <location>
        <begin position="796"/>
        <end position="882"/>
    </location>
</feature>
<evidence type="ECO:0000256" key="6">
    <source>
        <dbReference type="SAM" id="MobiDB-lite"/>
    </source>
</evidence>